<dbReference type="PROSITE" id="PS51154">
    <property type="entry name" value="MACRO"/>
    <property type="match status" value="1"/>
</dbReference>
<proteinExistence type="predicted"/>
<accession>A0A1G4JHB3</accession>
<dbReference type="Proteomes" id="UP000189911">
    <property type="component" value="Chromosome D"/>
</dbReference>
<keyword evidence="3" id="KW-1185">Reference proteome</keyword>
<dbReference type="OrthoDB" id="6082470at2759"/>
<evidence type="ECO:0000259" key="1">
    <source>
        <dbReference type="PROSITE" id="PS51154"/>
    </source>
</evidence>
<dbReference type="Gene3D" id="3.40.220.10">
    <property type="entry name" value="Leucine Aminopeptidase, subunit E, domain 1"/>
    <property type="match status" value="1"/>
</dbReference>
<organism evidence="2 3">
    <name type="scientific">Lachancea nothofagi CBS 11611</name>
    <dbReference type="NCBI Taxonomy" id="1266666"/>
    <lineage>
        <taxon>Eukaryota</taxon>
        <taxon>Fungi</taxon>
        <taxon>Dikarya</taxon>
        <taxon>Ascomycota</taxon>
        <taxon>Saccharomycotina</taxon>
        <taxon>Saccharomycetes</taxon>
        <taxon>Saccharomycetales</taxon>
        <taxon>Saccharomycetaceae</taxon>
        <taxon>Lachancea</taxon>
    </lineage>
</organism>
<sequence>MRVILVDTNATLIEAWRSNLVGLKYVNVFAGSLNKIDPEMVRGTAAVISPGNSFGYLGGGFDLALRQYFGGHNFENFFKKQLCSIYKPVGTATVVKLGPWSRNGFKYIIHIPTVVAPAHRIYNADRSLETGYRLVFDAMWNALVHCPRDADTLVTSGLGTGYVGVPEAVCSKAMSFAIRLFFANDVMSPELTRVVIMQFLGYRFDAFIPAHCLDECFALGIDREALMSYNADEDPIENILPQA</sequence>
<dbReference type="InterPro" id="IPR002589">
    <property type="entry name" value="Macro_dom"/>
</dbReference>
<dbReference type="InterPro" id="IPR028071">
    <property type="entry name" value="Macro-like_dom"/>
</dbReference>
<gene>
    <name evidence="2" type="ORF">LANO_0D06436G</name>
</gene>
<reference evidence="3" key="1">
    <citation type="submission" date="2016-03" db="EMBL/GenBank/DDBJ databases">
        <authorList>
            <person name="Devillers Hugo."/>
        </authorList>
    </citation>
    <scope>NUCLEOTIDE SEQUENCE [LARGE SCALE GENOMIC DNA]</scope>
</reference>
<dbReference type="SUPFAM" id="SSF52949">
    <property type="entry name" value="Macro domain-like"/>
    <property type="match status" value="1"/>
</dbReference>
<dbReference type="EMBL" id="LT598448">
    <property type="protein sequence ID" value="SCU89794.1"/>
    <property type="molecule type" value="Genomic_DNA"/>
</dbReference>
<evidence type="ECO:0000313" key="3">
    <source>
        <dbReference type="Proteomes" id="UP000189911"/>
    </source>
</evidence>
<dbReference type="AlphaFoldDB" id="A0A1G4JHB3"/>
<dbReference type="Pfam" id="PF14519">
    <property type="entry name" value="Macro_2"/>
    <property type="match status" value="1"/>
</dbReference>
<evidence type="ECO:0000313" key="2">
    <source>
        <dbReference type="EMBL" id="SCU89794.1"/>
    </source>
</evidence>
<dbReference type="InterPro" id="IPR043472">
    <property type="entry name" value="Macro_dom-like"/>
</dbReference>
<dbReference type="SMART" id="SM00506">
    <property type="entry name" value="A1pp"/>
    <property type="match status" value="1"/>
</dbReference>
<protein>
    <submittedName>
        <fullName evidence="2">LANO_0D06436g1_1</fullName>
    </submittedName>
</protein>
<feature type="domain" description="Macro" evidence="1">
    <location>
        <begin position="13"/>
        <end position="195"/>
    </location>
</feature>
<name>A0A1G4JHB3_9SACH</name>